<keyword evidence="2" id="KW-0564">Palmitate</keyword>
<keyword evidence="2" id="KW-0449">Lipoprotein</keyword>
<dbReference type="PANTHER" id="PTHR30203">
    <property type="entry name" value="OUTER MEMBRANE CATION EFFLUX PROTEIN"/>
    <property type="match status" value="1"/>
</dbReference>
<name>A0A2T1HRE1_9HYPH</name>
<organism evidence="3 4">
    <name type="scientific">Alsobacter soli</name>
    <dbReference type="NCBI Taxonomy" id="2109933"/>
    <lineage>
        <taxon>Bacteria</taxon>
        <taxon>Pseudomonadati</taxon>
        <taxon>Pseudomonadota</taxon>
        <taxon>Alphaproteobacteria</taxon>
        <taxon>Hyphomicrobiales</taxon>
        <taxon>Alsobacteraceae</taxon>
        <taxon>Alsobacter</taxon>
    </lineage>
</organism>
<evidence type="ECO:0000256" key="2">
    <source>
        <dbReference type="RuleBase" id="RU362097"/>
    </source>
</evidence>
<keyword evidence="2" id="KW-1134">Transmembrane beta strand</keyword>
<keyword evidence="2" id="KW-0732">Signal</keyword>
<protein>
    <submittedName>
        <fullName evidence="3">RND transporter</fullName>
    </submittedName>
</protein>
<dbReference type="AlphaFoldDB" id="A0A2T1HRE1"/>
<keyword evidence="2" id="KW-0812">Transmembrane</keyword>
<evidence type="ECO:0000256" key="1">
    <source>
        <dbReference type="ARBA" id="ARBA00007613"/>
    </source>
</evidence>
<proteinExistence type="inferred from homology"/>
<dbReference type="EMBL" id="PVZS01000015">
    <property type="protein sequence ID" value="PSC04215.1"/>
    <property type="molecule type" value="Genomic_DNA"/>
</dbReference>
<dbReference type="Gene3D" id="2.20.200.10">
    <property type="entry name" value="Outer membrane efflux proteins (OEP)"/>
    <property type="match status" value="1"/>
</dbReference>
<evidence type="ECO:0000313" key="3">
    <source>
        <dbReference type="EMBL" id="PSC04215.1"/>
    </source>
</evidence>
<comment type="caution">
    <text evidence="3">The sequence shown here is derived from an EMBL/GenBank/DDBJ whole genome shotgun (WGS) entry which is preliminary data.</text>
</comment>
<dbReference type="Gene3D" id="1.20.1600.10">
    <property type="entry name" value="Outer membrane efflux proteins (OEP)"/>
    <property type="match status" value="1"/>
</dbReference>
<gene>
    <name evidence="3" type="ORF">SLNSH_14555</name>
</gene>
<dbReference type="PANTHER" id="PTHR30203:SF33">
    <property type="entry name" value="BLR4455 PROTEIN"/>
    <property type="match status" value="1"/>
</dbReference>
<dbReference type="SUPFAM" id="SSF56954">
    <property type="entry name" value="Outer membrane efflux proteins (OEP)"/>
    <property type="match status" value="1"/>
</dbReference>
<sequence length="477" mass="50485">MQSSRKRNPALRPALAAGLLACALAGCLPIEKPDAKLDVPAQYKAEKGRPGGAPSWVAWWRAFRSPELTRLMEAVETDNFDIGAAVYRIQQADAQARIAGAALLPTLDASGAVTRSHTGAGSPGGSGSGGIDRTALNVGLNASYEIDFWGKNRAALIAAEHSANASRFDRDTVALSTLASTATTYFAMLGAQDRLRIARDNLASATRVLDLIKQRVAVGTGTSLDQAQQETVVAQLRAAIPPLDQQIDQDKATLGVLLGRAPERVTIVGGGTGRVALPRINPGLPSELLARRPDIQSAEEQLSAASADVTVARAQFFPSIQLTGQGGFESTALSRLFGPGAGFFSLAAGITQPIFQGGRLQGQLEQAKGREGELLETYRKSVVSAFADVERALVAVRQLARQEALQAQAVESSRKAYQISEQRLREGTVDIVTVLNTQTSLFQSQDALAQVRLARLQALVSLFQALGGGWDVAPGRT</sequence>
<reference evidence="4" key="1">
    <citation type="submission" date="2018-03" db="EMBL/GenBank/DDBJ databases">
        <authorList>
            <person name="Sun L."/>
            <person name="Liu H."/>
            <person name="Chen W."/>
            <person name="Huang K."/>
            <person name="Liu W."/>
            <person name="Gao X."/>
        </authorList>
    </citation>
    <scope>NUCLEOTIDE SEQUENCE [LARGE SCALE GENOMIC DNA]</scope>
    <source>
        <strain evidence="4">SH9</strain>
    </source>
</reference>
<comment type="subcellular location">
    <subcellularLocation>
        <location evidence="2">Cell membrane</location>
        <topology evidence="2">Lipid-anchor</topology>
    </subcellularLocation>
</comment>
<accession>A0A2T1HRE1</accession>
<comment type="similarity">
    <text evidence="1 2">Belongs to the outer membrane factor (OMF) (TC 1.B.17) family.</text>
</comment>
<dbReference type="GO" id="GO:0005886">
    <property type="term" value="C:plasma membrane"/>
    <property type="evidence" value="ECO:0007669"/>
    <property type="project" value="UniProtKB-SubCell"/>
</dbReference>
<dbReference type="InterPro" id="IPR003423">
    <property type="entry name" value="OMP_efflux"/>
</dbReference>
<keyword evidence="4" id="KW-1185">Reference proteome</keyword>
<evidence type="ECO:0000313" key="4">
    <source>
        <dbReference type="Proteomes" id="UP000239772"/>
    </source>
</evidence>
<feature type="chain" id="PRO_5015371419" evidence="2">
    <location>
        <begin position="26"/>
        <end position="477"/>
    </location>
</feature>
<dbReference type="NCBIfam" id="TIGR01845">
    <property type="entry name" value="outer_NodT"/>
    <property type="match status" value="1"/>
</dbReference>
<keyword evidence="2" id="KW-0472">Membrane</keyword>
<dbReference type="GO" id="GO:0015562">
    <property type="term" value="F:efflux transmembrane transporter activity"/>
    <property type="evidence" value="ECO:0007669"/>
    <property type="project" value="InterPro"/>
</dbReference>
<dbReference type="Pfam" id="PF02321">
    <property type="entry name" value="OEP"/>
    <property type="match status" value="2"/>
</dbReference>
<dbReference type="OrthoDB" id="9783100at2"/>
<feature type="signal peptide" evidence="2">
    <location>
        <begin position="1"/>
        <end position="25"/>
    </location>
</feature>
<dbReference type="RefSeq" id="WP_106337741.1">
    <property type="nucleotide sequence ID" value="NZ_PVZS01000015.1"/>
</dbReference>
<dbReference type="Proteomes" id="UP000239772">
    <property type="component" value="Unassembled WGS sequence"/>
</dbReference>
<dbReference type="PROSITE" id="PS51257">
    <property type="entry name" value="PROKAR_LIPOPROTEIN"/>
    <property type="match status" value="1"/>
</dbReference>
<dbReference type="InterPro" id="IPR010131">
    <property type="entry name" value="MdtP/NodT-like"/>
</dbReference>